<feature type="region of interest" description="Disordered" evidence="1">
    <location>
        <begin position="215"/>
        <end position="302"/>
    </location>
</feature>
<accession>A0A7S3DAZ3</accession>
<name>A0A7S3DAZ3_9EUKA</name>
<feature type="compositionally biased region" description="Polar residues" evidence="1">
    <location>
        <begin position="253"/>
        <end position="267"/>
    </location>
</feature>
<organism evidence="2">
    <name type="scientific">Palpitomonas bilix</name>
    <dbReference type="NCBI Taxonomy" id="652834"/>
    <lineage>
        <taxon>Eukaryota</taxon>
        <taxon>Eukaryota incertae sedis</taxon>
    </lineage>
</organism>
<evidence type="ECO:0000313" key="2">
    <source>
        <dbReference type="EMBL" id="CAE0251587.1"/>
    </source>
</evidence>
<sequence length="302" mass="32655">MFSIGPPRFPSVTSAGRVPSLPNFQPKDKAARQSARVQESSPDVVKAYVKELLLAASIQHVVRESHSLLSELEQYQNDRWAVVIRRQAQARQLARGGSKDKGAKPPKGKRPSSHAVGVNRRVVGTPLSAATPPPDMSASDTPFSVLVGQSVAVGETSRPPVKKLNKKKRAGSAESIHDEGEFSFPFVDPYSLSQTNTQLHQRVLEMAWLQSETVKQERRQGRKDGLGLPGSLRPDRKFERLMNSAGMTVQGKPLSSNREGSSNTSVSGAGAVLAGLSMLGDDDRTSPRTTSSVGKRVQSLKI</sequence>
<dbReference type="AlphaFoldDB" id="A0A7S3DAZ3"/>
<feature type="compositionally biased region" description="Basic residues" evidence="1">
    <location>
        <begin position="160"/>
        <end position="170"/>
    </location>
</feature>
<feature type="region of interest" description="Disordered" evidence="1">
    <location>
        <begin position="157"/>
        <end position="176"/>
    </location>
</feature>
<feature type="compositionally biased region" description="Basic and acidic residues" evidence="1">
    <location>
        <begin position="215"/>
        <end position="225"/>
    </location>
</feature>
<evidence type="ECO:0000313" key="3">
    <source>
        <dbReference type="EMBL" id="CAE0251588.1"/>
    </source>
</evidence>
<dbReference type="EMBL" id="HBIB01021299">
    <property type="protein sequence ID" value="CAE0251588.1"/>
    <property type="molecule type" value="Transcribed_RNA"/>
</dbReference>
<feature type="region of interest" description="Disordered" evidence="1">
    <location>
        <begin position="1"/>
        <end position="42"/>
    </location>
</feature>
<feature type="region of interest" description="Disordered" evidence="1">
    <location>
        <begin position="91"/>
        <end position="119"/>
    </location>
</feature>
<evidence type="ECO:0000256" key="1">
    <source>
        <dbReference type="SAM" id="MobiDB-lite"/>
    </source>
</evidence>
<protein>
    <submittedName>
        <fullName evidence="2">Uncharacterized protein</fullName>
    </submittedName>
</protein>
<reference evidence="2" key="1">
    <citation type="submission" date="2021-01" db="EMBL/GenBank/DDBJ databases">
        <authorList>
            <person name="Corre E."/>
            <person name="Pelletier E."/>
            <person name="Niang G."/>
            <person name="Scheremetjew M."/>
            <person name="Finn R."/>
            <person name="Kale V."/>
            <person name="Holt S."/>
            <person name="Cochrane G."/>
            <person name="Meng A."/>
            <person name="Brown T."/>
            <person name="Cohen L."/>
        </authorList>
    </citation>
    <scope>NUCLEOTIDE SEQUENCE</scope>
    <source>
        <strain evidence="2">NIES-2562</strain>
    </source>
</reference>
<dbReference type="EMBL" id="HBIB01021298">
    <property type="protein sequence ID" value="CAE0251587.1"/>
    <property type="molecule type" value="Transcribed_RNA"/>
</dbReference>
<gene>
    <name evidence="2" type="ORF">PBIL07802_LOCUS13811</name>
    <name evidence="3" type="ORF">PBIL07802_LOCUS13812</name>
</gene>
<proteinExistence type="predicted"/>